<organism evidence="1">
    <name type="scientific">Anthurium amnicola</name>
    <dbReference type="NCBI Taxonomy" id="1678845"/>
    <lineage>
        <taxon>Eukaryota</taxon>
        <taxon>Viridiplantae</taxon>
        <taxon>Streptophyta</taxon>
        <taxon>Embryophyta</taxon>
        <taxon>Tracheophyta</taxon>
        <taxon>Spermatophyta</taxon>
        <taxon>Magnoliopsida</taxon>
        <taxon>Liliopsida</taxon>
        <taxon>Araceae</taxon>
        <taxon>Pothoideae</taxon>
        <taxon>Potheae</taxon>
        <taxon>Anthurium</taxon>
    </lineage>
</organism>
<protein>
    <submittedName>
        <fullName evidence="1">CTP synthase</fullName>
    </submittedName>
</protein>
<name>A0A1D1XIY5_9ARAE</name>
<reference evidence="1" key="1">
    <citation type="submission" date="2015-07" db="EMBL/GenBank/DDBJ databases">
        <title>Transcriptome Assembly of Anthurium amnicola.</title>
        <authorList>
            <person name="Suzuki J."/>
        </authorList>
    </citation>
    <scope>NUCLEOTIDE SEQUENCE</scope>
</reference>
<dbReference type="AlphaFoldDB" id="A0A1D1XIY5"/>
<sequence length="117" mass="12906">DSCMTTEKSCWELHRFTGHQAGNKGRMEELEVEVGDGSLPERCLFRPVGMGERGARVHGSSGVQRRPRVDGAVPDGRCWPAQMRSSEAMHDLAASLSFSASSYPDLSPKVYLVFFLC</sequence>
<dbReference type="EMBL" id="GDJX01025593">
    <property type="protein sequence ID" value="JAT42343.1"/>
    <property type="molecule type" value="Transcribed_RNA"/>
</dbReference>
<gene>
    <name evidence="1" type="primary">pyrG_10</name>
    <name evidence="1" type="ORF">g.6774</name>
</gene>
<evidence type="ECO:0000313" key="1">
    <source>
        <dbReference type="EMBL" id="JAT42343.1"/>
    </source>
</evidence>
<feature type="non-terminal residue" evidence="1">
    <location>
        <position position="1"/>
    </location>
</feature>
<accession>A0A1D1XIY5</accession>
<proteinExistence type="predicted"/>